<keyword evidence="5" id="KW-0158">Chromosome</keyword>
<evidence type="ECO:0000256" key="9">
    <source>
        <dbReference type="ARBA" id="ARBA00023067"/>
    </source>
</evidence>
<evidence type="ECO:0000256" key="1">
    <source>
        <dbReference type="ARBA" id="ARBA00004286"/>
    </source>
</evidence>
<dbReference type="GO" id="GO:0000796">
    <property type="term" value="C:condensin complex"/>
    <property type="evidence" value="ECO:0007669"/>
    <property type="project" value="InterPro"/>
</dbReference>
<evidence type="ECO:0000256" key="2">
    <source>
        <dbReference type="ARBA" id="ARBA00004496"/>
    </source>
</evidence>
<keyword evidence="6" id="KW-0963">Cytoplasm</keyword>
<feature type="compositionally biased region" description="Basic and acidic residues" evidence="12">
    <location>
        <begin position="605"/>
        <end position="614"/>
    </location>
</feature>
<protein>
    <recommendedName>
        <fullName evidence="4 11">Condensin complex subunit 2</fullName>
    </recommendedName>
</protein>
<organism evidence="13 14">
    <name type="scientific">Elaeis guineensis var. tenera</name>
    <name type="common">Oil palm</name>
    <dbReference type="NCBI Taxonomy" id="51953"/>
    <lineage>
        <taxon>Eukaryota</taxon>
        <taxon>Viridiplantae</taxon>
        <taxon>Streptophyta</taxon>
        <taxon>Embryophyta</taxon>
        <taxon>Tracheophyta</taxon>
        <taxon>Spermatophyta</taxon>
        <taxon>Magnoliopsida</taxon>
        <taxon>Liliopsida</taxon>
        <taxon>Arecaceae</taxon>
        <taxon>Arecoideae</taxon>
        <taxon>Cocoseae</taxon>
        <taxon>Elaeidinae</taxon>
        <taxon>Elaeis</taxon>
    </lineage>
</organism>
<feature type="region of interest" description="Disordered" evidence="12">
    <location>
        <begin position="593"/>
        <end position="620"/>
    </location>
</feature>
<comment type="similarity">
    <text evidence="3 11">Belongs to the CND2 (condensin subunit 2) family.</text>
</comment>
<dbReference type="OrthoDB" id="362021at2759"/>
<dbReference type="InterPro" id="IPR022816">
    <property type="entry name" value="Condensin_barren_su2"/>
</dbReference>
<dbReference type="Pfam" id="PF05786">
    <property type="entry name" value="Cnd2"/>
    <property type="match status" value="2"/>
</dbReference>
<keyword evidence="10 11" id="KW-0131">Cell cycle</keyword>
<sequence length="731" mass="82161">MIRSNPKHHCMQGLRQAIFVGCVLFKRPTNGGKVLSLKAPGRPIRRIPLVVVPATEMGDETEVADLYRSPAASMPPQRGAPPMASRLQSPTLQPNFFLGSNDDQLERAQSRAARAAAIRRKSSALHPPPPSSSSDRPRFFSREQIMELYHNCLRLASENKINQKNTWELGLIDHLSEIIRVEAQDDNETNFLKASCTLEAGVKIYSLRVDSVHSEAYKVLGGINRASQEDDNDNFTGCDVIRTEKEGHISKDLDKKVSPLSTLESSYDALNIKKFDVAFIVDPLYHQTSAQFDEGGAKGLLLNNLGVYGGCCIHFDSSEAPEMSITFAAQTENCELVDLSFAKDFIAQMMIHMPAKHDISPTLRDIVNQFDQHNGRPSDVCSVGQRVVLEDVVDNFHIDLESNAFENNGPWSFENDDHTSVIDDTCISTDRNFISHQEDDSDHTFQECDIDEKLGNLADFVPLGLGSSKHNAWAGPDHWKYQKTKGLEQKVSANNLELATKRTKNCKQCDSDINFANSVEDEMPDIFHPPKNPRLISLPVSRVACKIMLPEDCHYKPDNLVRLFICPNLLCLGKKKRKPFDVSRQEDHSFNPIPSWDCESMTNDRSNDNRHAYSDEDDPDTLVCQPRQVNKVDIQYDKVAKQVDVHLLKEEVWNQIQDSMEKSETECEAAVSFRQILQQFPHDSPAASPKKISPHLVFICLLHLANEHCLDIQDRPSLDELDIKIPLSALG</sequence>
<keyword evidence="9 11" id="KW-0226">DNA condensation</keyword>
<keyword evidence="8 11" id="KW-0498">Mitosis</keyword>
<dbReference type="KEGG" id="egu:105041038"/>
<dbReference type="GO" id="GO:0005737">
    <property type="term" value="C:cytoplasm"/>
    <property type="evidence" value="ECO:0007669"/>
    <property type="project" value="UniProtKB-SubCell"/>
</dbReference>
<evidence type="ECO:0000256" key="11">
    <source>
        <dbReference type="PIRNR" id="PIRNR017126"/>
    </source>
</evidence>
<evidence type="ECO:0000313" key="13">
    <source>
        <dbReference type="Proteomes" id="UP000504607"/>
    </source>
</evidence>
<evidence type="ECO:0000256" key="7">
    <source>
        <dbReference type="ARBA" id="ARBA00022618"/>
    </source>
</evidence>
<evidence type="ECO:0000256" key="12">
    <source>
        <dbReference type="SAM" id="MobiDB-lite"/>
    </source>
</evidence>
<dbReference type="Proteomes" id="UP000504607">
    <property type="component" value="Chromosome 3"/>
</dbReference>
<dbReference type="AlphaFoldDB" id="A0A6J0PFM8"/>
<feature type="region of interest" description="Disordered" evidence="12">
    <location>
        <begin position="108"/>
        <end position="137"/>
    </location>
</feature>
<evidence type="ECO:0000256" key="8">
    <source>
        <dbReference type="ARBA" id="ARBA00022776"/>
    </source>
</evidence>
<keyword evidence="13" id="KW-1185">Reference proteome</keyword>
<keyword evidence="7 11" id="KW-0132">Cell division</keyword>
<dbReference type="PANTHER" id="PTHR13108">
    <property type="entry name" value="CONDENSIN COMPLEX SUBUNIT 2"/>
    <property type="match status" value="1"/>
</dbReference>
<reference evidence="14" key="1">
    <citation type="submission" date="2025-08" db="UniProtKB">
        <authorList>
            <consortium name="RefSeq"/>
        </authorList>
    </citation>
    <scope>IDENTIFICATION</scope>
</reference>
<accession>A0A6J0PFM8</accession>
<dbReference type="GeneID" id="105041038"/>
<evidence type="ECO:0000256" key="10">
    <source>
        <dbReference type="ARBA" id="ARBA00023306"/>
    </source>
</evidence>
<comment type="function">
    <text evidence="11">Regulatory subunit of the condensin complex, a complex required for conversion of interphase chromatin into mitotic-like condense chromosomes.</text>
</comment>
<proteinExistence type="inferred from homology"/>
<dbReference type="PIRSF" id="PIRSF017126">
    <property type="entry name" value="Condensin_H"/>
    <property type="match status" value="1"/>
</dbReference>
<dbReference type="RefSeq" id="XP_019704534.1">
    <property type="nucleotide sequence ID" value="XM_019848975.2"/>
</dbReference>
<dbReference type="GO" id="GO:0051301">
    <property type="term" value="P:cell division"/>
    <property type="evidence" value="ECO:0007669"/>
    <property type="project" value="UniProtKB-KW"/>
</dbReference>
<evidence type="ECO:0000256" key="4">
    <source>
        <dbReference type="ARBA" id="ARBA00016065"/>
    </source>
</evidence>
<comment type="subcellular location">
    <subcellularLocation>
        <location evidence="1">Chromosome</location>
    </subcellularLocation>
    <subcellularLocation>
        <location evidence="2">Cytoplasm</location>
    </subcellularLocation>
</comment>
<evidence type="ECO:0000256" key="3">
    <source>
        <dbReference type="ARBA" id="ARBA00009471"/>
    </source>
</evidence>
<dbReference type="PANTHER" id="PTHR13108:SF9">
    <property type="entry name" value="CONDENSIN COMPLEX SUBUNIT 2"/>
    <property type="match status" value="1"/>
</dbReference>
<evidence type="ECO:0000256" key="6">
    <source>
        <dbReference type="ARBA" id="ARBA00022490"/>
    </source>
</evidence>
<dbReference type="GO" id="GO:0007076">
    <property type="term" value="P:mitotic chromosome condensation"/>
    <property type="evidence" value="ECO:0007669"/>
    <property type="project" value="InterPro"/>
</dbReference>
<dbReference type="InParanoid" id="A0A6J0PFM8"/>
<evidence type="ECO:0000313" key="14">
    <source>
        <dbReference type="RefSeq" id="XP_019704534.1"/>
    </source>
</evidence>
<dbReference type="GO" id="GO:0003682">
    <property type="term" value="F:chromatin binding"/>
    <property type="evidence" value="ECO:0007669"/>
    <property type="project" value="TreeGrafter"/>
</dbReference>
<evidence type="ECO:0000256" key="5">
    <source>
        <dbReference type="ARBA" id="ARBA00022454"/>
    </source>
</evidence>
<name>A0A6J0PFM8_ELAGV</name>
<gene>
    <name evidence="14" type="primary">LOC105041038</name>
</gene>